<sequence length="114" mass="11789">MAGQPDDAYDFDSGLKQVAGADATASVLGLSAANGAKFAVLLGGDTPSLATCTAVPETGWTRQIVLATLVPGSKVCVRTSEGRYAWFMTRPGEAVPGALFSANLDYIVYKKTGD</sequence>
<accession>A0ABP5U7I6</accession>
<protein>
    <submittedName>
        <fullName evidence="1">Uncharacterized protein</fullName>
    </submittedName>
</protein>
<evidence type="ECO:0000313" key="2">
    <source>
        <dbReference type="Proteomes" id="UP001501444"/>
    </source>
</evidence>
<comment type="caution">
    <text evidence="1">The sequence shown here is derived from an EMBL/GenBank/DDBJ whole genome shotgun (WGS) entry which is preliminary data.</text>
</comment>
<dbReference type="Proteomes" id="UP001501444">
    <property type="component" value="Unassembled WGS sequence"/>
</dbReference>
<reference evidence="2" key="1">
    <citation type="journal article" date="2019" name="Int. J. Syst. Evol. Microbiol.">
        <title>The Global Catalogue of Microorganisms (GCM) 10K type strain sequencing project: providing services to taxonomists for standard genome sequencing and annotation.</title>
        <authorList>
            <consortium name="The Broad Institute Genomics Platform"/>
            <consortium name="The Broad Institute Genome Sequencing Center for Infectious Disease"/>
            <person name="Wu L."/>
            <person name="Ma J."/>
        </authorList>
    </citation>
    <scope>NUCLEOTIDE SEQUENCE [LARGE SCALE GENOMIC DNA]</scope>
    <source>
        <strain evidence="2">JCM 3272</strain>
    </source>
</reference>
<dbReference type="EMBL" id="BAAARV010000070">
    <property type="protein sequence ID" value="GAA2370973.1"/>
    <property type="molecule type" value="Genomic_DNA"/>
</dbReference>
<evidence type="ECO:0000313" key="1">
    <source>
        <dbReference type="EMBL" id="GAA2370973.1"/>
    </source>
</evidence>
<keyword evidence="2" id="KW-1185">Reference proteome</keyword>
<gene>
    <name evidence="1" type="ORF">GCM10010170_072230</name>
</gene>
<proteinExistence type="predicted"/>
<name>A0ABP5U7I6_9ACTN</name>
<organism evidence="1 2">
    <name type="scientific">Dactylosporangium salmoneum</name>
    <dbReference type="NCBI Taxonomy" id="53361"/>
    <lineage>
        <taxon>Bacteria</taxon>
        <taxon>Bacillati</taxon>
        <taxon>Actinomycetota</taxon>
        <taxon>Actinomycetes</taxon>
        <taxon>Micromonosporales</taxon>
        <taxon>Micromonosporaceae</taxon>
        <taxon>Dactylosporangium</taxon>
    </lineage>
</organism>